<dbReference type="InterPro" id="IPR006680">
    <property type="entry name" value="Amidohydro-rel"/>
</dbReference>
<accession>A0ABN1VIC3</accession>
<sequence>MTENSKIAEHISELPLIDHHVHGTLIPDLSRSEFESFLTESSEPIPPWMTQFDSQVGFAVRKYCAPHFDLPEHADADTYWAARARWGSDEIARRLLRTSGISESIVDTGVIETEHSKPSLTTLEEFGTLSAQRVHEVVRLETLLESLADAGVEADALEHAFDAALAAAATTAVGFKSIIAYRYGFDFDPARPHSDEFTAAAQEWLASASAGSFRVSHPVLLRALLWKAVSTGLPVQLHAGFGDADIDLERCNPLLLTPWLRLLPADYSDVMLLHCYPYHREAGYLAQVFSRVYFDVGLAINYSGAASDRVIAESLELAPFSKVLFSTDAWGLPELHSIGAALWRRGMTRVLSHLVNDGDWSLTDAKRVASMTGRDNAHRVYRLPNS</sequence>
<dbReference type="Proteomes" id="UP001500943">
    <property type="component" value="Unassembled WGS sequence"/>
</dbReference>
<protein>
    <submittedName>
        <fullName evidence="2">Amidohydrolase family protein</fullName>
    </submittedName>
</protein>
<keyword evidence="3" id="KW-1185">Reference proteome</keyword>
<reference evidence="2 3" key="1">
    <citation type="journal article" date="2019" name="Int. J. Syst. Evol. Microbiol.">
        <title>The Global Catalogue of Microorganisms (GCM) 10K type strain sequencing project: providing services to taxonomists for standard genome sequencing and annotation.</title>
        <authorList>
            <consortium name="The Broad Institute Genomics Platform"/>
            <consortium name="The Broad Institute Genome Sequencing Center for Infectious Disease"/>
            <person name="Wu L."/>
            <person name="Ma J."/>
        </authorList>
    </citation>
    <scope>NUCLEOTIDE SEQUENCE [LARGE SCALE GENOMIC DNA]</scope>
    <source>
        <strain evidence="2 3">JCM 12762</strain>
    </source>
</reference>
<dbReference type="InterPro" id="IPR032466">
    <property type="entry name" value="Metal_Hydrolase"/>
</dbReference>
<dbReference type="Pfam" id="PF04909">
    <property type="entry name" value="Amidohydro_2"/>
    <property type="match status" value="1"/>
</dbReference>
<dbReference type="SUPFAM" id="SSF51556">
    <property type="entry name" value="Metallo-dependent hydrolases"/>
    <property type="match status" value="1"/>
</dbReference>
<gene>
    <name evidence="2" type="ORF">GCM10009655_09990</name>
</gene>
<proteinExistence type="predicted"/>
<dbReference type="Gene3D" id="3.20.20.140">
    <property type="entry name" value="Metal-dependent hydrolases"/>
    <property type="match status" value="1"/>
</dbReference>
<evidence type="ECO:0000313" key="2">
    <source>
        <dbReference type="EMBL" id="GAA1212712.1"/>
    </source>
</evidence>
<feature type="domain" description="Amidohydrolase-related" evidence="1">
    <location>
        <begin position="184"/>
        <end position="383"/>
    </location>
</feature>
<comment type="caution">
    <text evidence="2">The sequence shown here is derived from an EMBL/GenBank/DDBJ whole genome shotgun (WGS) entry which is preliminary data.</text>
</comment>
<organism evidence="2 3">
    <name type="scientific">Rhodoglobus aureus</name>
    <dbReference type="NCBI Taxonomy" id="191497"/>
    <lineage>
        <taxon>Bacteria</taxon>
        <taxon>Bacillati</taxon>
        <taxon>Actinomycetota</taxon>
        <taxon>Actinomycetes</taxon>
        <taxon>Micrococcales</taxon>
        <taxon>Microbacteriaceae</taxon>
        <taxon>Rhodoglobus</taxon>
    </lineage>
</organism>
<dbReference type="RefSeq" id="WP_343923745.1">
    <property type="nucleotide sequence ID" value="NZ_BAAAKW010000017.1"/>
</dbReference>
<dbReference type="PANTHER" id="PTHR43383">
    <property type="entry name" value="NODULIN 6"/>
    <property type="match status" value="1"/>
</dbReference>
<evidence type="ECO:0000259" key="1">
    <source>
        <dbReference type="Pfam" id="PF04909"/>
    </source>
</evidence>
<dbReference type="PANTHER" id="PTHR43383:SF2">
    <property type="entry name" value="AMIDOHYDROLASE 2 FAMILY PROTEIN"/>
    <property type="match status" value="1"/>
</dbReference>
<name>A0ABN1VIC3_9MICO</name>
<evidence type="ECO:0000313" key="3">
    <source>
        <dbReference type="Proteomes" id="UP001500943"/>
    </source>
</evidence>
<dbReference type="EMBL" id="BAAAKW010000017">
    <property type="protein sequence ID" value="GAA1212712.1"/>
    <property type="molecule type" value="Genomic_DNA"/>
</dbReference>